<dbReference type="GO" id="GO:0005576">
    <property type="term" value="C:extracellular region"/>
    <property type="evidence" value="ECO:0007669"/>
    <property type="project" value="TreeGrafter"/>
</dbReference>
<dbReference type="AlphaFoldDB" id="A0A3M8QQU6"/>
<dbReference type="RefSeq" id="WP_123106040.1">
    <property type="nucleotide sequence ID" value="NZ_CP127527.1"/>
</dbReference>
<evidence type="ECO:0000313" key="5">
    <source>
        <dbReference type="EMBL" id="RNF57862.1"/>
    </source>
</evidence>
<dbReference type="Gene3D" id="1.20.1270.180">
    <property type="match status" value="1"/>
</dbReference>
<gene>
    <name evidence="5" type="ORF">EC580_13810</name>
</gene>
<proteinExistence type="predicted"/>
<keyword evidence="2" id="KW-0081">Bacteriolytic enzyme</keyword>
<dbReference type="PANTHER" id="PTHR37549">
    <property type="entry name" value="LIPOPROTEIN LPRI"/>
    <property type="match status" value="1"/>
</dbReference>
<dbReference type="PANTHER" id="PTHR37549:SF1">
    <property type="entry name" value="LIPOPROTEIN LPRI"/>
    <property type="match status" value="1"/>
</dbReference>
<protein>
    <submittedName>
        <fullName evidence="5">DUF1311 domain-containing protein</fullName>
    </submittedName>
</protein>
<organism evidence="5">
    <name type="scientific">Acidithiobacillus sulfuriphilus</name>
    <dbReference type="NCBI Taxonomy" id="1867749"/>
    <lineage>
        <taxon>Bacteria</taxon>
        <taxon>Pseudomonadati</taxon>
        <taxon>Pseudomonadota</taxon>
        <taxon>Acidithiobacillia</taxon>
        <taxon>Acidithiobacillales</taxon>
        <taxon>Acidithiobacillaceae</taxon>
        <taxon>Acidithiobacillus</taxon>
    </lineage>
</organism>
<feature type="domain" description="Pesticin C-terminal" evidence="4">
    <location>
        <begin position="194"/>
        <end position="321"/>
    </location>
</feature>
<evidence type="ECO:0000259" key="4">
    <source>
        <dbReference type="Pfam" id="PF16754"/>
    </source>
</evidence>
<dbReference type="InterPro" id="IPR031922">
    <property type="entry name" value="Pesticin_C"/>
</dbReference>
<accession>A0A3M8QQU6</accession>
<dbReference type="Pfam" id="PF07007">
    <property type="entry name" value="LprI"/>
    <property type="match status" value="1"/>
</dbReference>
<evidence type="ECO:0000256" key="2">
    <source>
        <dbReference type="ARBA" id="ARBA00022638"/>
    </source>
</evidence>
<dbReference type="Gene3D" id="1.10.530.40">
    <property type="match status" value="1"/>
</dbReference>
<dbReference type="GO" id="GO:0031640">
    <property type="term" value="P:killing of cells of another organism"/>
    <property type="evidence" value="ECO:0007669"/>
    <property type="project" value="UniProtKB-KW"/>
</dbReference>
<dbReference type="InterPro" id="IPR009739">
    <property type="entry name" value="LprI-like_N"/>
</dbReference>
<evidence type="ECO:0000256" key="1">
    <source>
        <dbReference type="ARBA" id="ARBA00022529"/>
    </source>
</evidence>
<name>A0A3M8QQU6_9PROT</name>
<comment type="caution">
    <text evidence="5">The sequence shown here is derived from an EMBL/GenBank/DDBJ whole genome shotgun (WGS) entry which is preliminary data.</text>
</comment>
<dbReference type="InterPro" id="IPR023347">
    <property type="entry name" value="Lysozyme_dom_sf"/>
</dbReference>
<dbReference type="GO" id="GO:0042742">
    <property type="term" value="P:defense response to bacterium"/>
    <property type="evidence" value="ECO:0007669"/>
    <property type="project" value="UniProtKB-KW"/>
</dbReference>
<keyword evidence="1" id="KW-0929">Antimicrobial</keyword>
<dbReference type="GO" id="GO:0003796">
    <property type="term" value="F:lysozyme activity"/>
    <property type="evidence" value="ECO:0007669"/>
    <property type="project" value="InterPro"/>
</dbReference>
<evidence type="ECO:0000259" key="3">
    <source>
        <dbReference type="Pfam" id="PF07007"/>
    </source>
</evidence>
<feature type="domain" description="Lysozyme inhibitor LprI-like N-terminal" evidence="3">
    <location>
        <begin position="38"/>
        <end position="100"/>
    </location>
</feature>
<dbReference type="Pfam" id="PF16754">
    <property type="entry name" value="Pesticin"/>
    <property type="match status" value="1"/>
</dbReference>
<dbReference type="InterPro" id="IPR052755">
    <property type="entry name" value="Lysozyme_Inhibitor_LprI"/>
</dbReference>
<sequence>MSYTMTQKTQDGLGGLLLLGVILTQGADAATYETSFYCAKATTATENTICHDEHLAALDRQMAKSYGQLTVTMRQAGNYTEALQYVTESQKKWLQERNACRADTLCITNAYGLRLAILNGCYLPDKPAAQPAPTPQPKPCSPTDRVDYNFIKKSEGAMLDFYVPGAFKANIETGKNLGPRYQKNKKTGDLEQRAMAASGVTVGEGVDLGQQTIDNLRRYMEIEEKKYGKPDSVKIENILFQVEPYIGLKKEAAVNALNDYYDKNNKIYPTLRKADADFISSAVKHGYAEDAAALFNKNANPKMNFWALPSAVQTTLTDMKYHSYISSVAQHYYRADWEGAAAEFETLATGKYAQYKARFQARAQILRDAITDQSLPKQGDPCAPKKTPVAFNRSLWWESQRGPRWA</sequence>
<dbReference type="OrthoDB" id="122332at2"/>
<dbReference type="EMBL" id="RIZI01000194">
    <property type="protein sequence ID" value="RNF57862.1"/>
    <property type="molecule type" value="Genomic_DNA"/>
</dbReference>
<reference evidence="5" key="1">
    <citation type="submission" date="2018-10" db="EMBL/GenBank/DDBJ databases">
        <title>Acidithiobacillus sulfuriphilus sp. nov.: an extremely acidophilic sulfur-oxidizing chemolithotroph isolated from a neutral pH environment.</title>
        <authorList>
            <person name="Falagan C."/>
            <person name="Moya-Beltran A."/>
            <person name="Quatrini R."/>
            <person name="Johnson D.B."/>
        </authorList>
    </citation>
    <scope>NUCLEOTIDE SEQUENCE [LARGE SCALE GENOMIC DNA]</scope>
    <source>
        <strain evidence="5">CJ-2</strain>
    </source>
</reference>